<comment type="catalytic activity">
    <reaction evidence="8">
        <text>L-seryl-[protein] + ATP = O-phospho-L-seryl-[protein] + ADP + H(+)</text>
        <dbReference type="Rhea" id="RHEA:17989"/>
        <dbReference type="Rhea" id="RHEA-COMP:9863"/>
        <dbReference type="Rhea" id="RHEA-COMP:11604"/>
        <dbReference type="ChEBI" id="CHEBI:15378"/>
        <dbReference type="ChEBI" id="CHEBI:29999"/>
        <dbReference type="ChEBI" id="CHEBI:30616"/>
        <dbReference type="ChEBI" id="CHEBI:83421"/>
        <dbReference type="ChEBI" id="CHEBI:456216"/>
        <dbReference type="EC" id="2.7.11.1"/>
    </reaction>
</comment>
<comment type="caution">
    <text evidence="10">The sequence shown here is derived from an EMBL/GenBank/DDBJ whole genome shotgun (WGS) entry which is preliminary data.</text>
</comment>
<dbReference type="Proteomes" id="UP001437256">
    <property type="component" value="Unassembled WGS sequence"/>
</dbReference>
<accession>A0ABR2ZJJ5</accession>
<keyword evidence="6" id="KW-0067">ATP-binding</keyword>
<dbReference type="Gene3D" id="1.10.510.10">
    <property type="entry name" value="Transferase(Phosphotransferase) domain 1"/>
    <property type="match status" value="1"/>
</dbReference>
<dbReference type="SMART" id="SM00220">
    <property type="entry name" value="S_TKc"/>
    <property type="match status" value="1"/>
</dbReference>
<sequence length="609" mass="69916">MSTFLRAARRLMRKPAHPRQFPTSGFELIDSSRSIEEETWEWYKPEEFYPVRIGEVLKSQYQVVGKLGYGTYGTAWLCRDLLGHRHVTLKIGKPQGLERAEGVAPLREYQVTPCCKDGTFQCVVHPPLAISAEAFRKMFRDRALPTVILKPLLRHLFLALDFLHTEARVIHADIQANNLLLGMNEHTSEQDLDKFEQGELDHPSARKMDGERVIHTSRSLVPLRYEYGPPVLCDFGEARFGEYDNLFDIQPYQYRAPEVIFDIPWDEKVDIWSVGVMIWDLLGNGNLFNTRGGPKNEQDNIYHIAHMITLLGPPPKEFLDRTKGDRVNGWFDESGNWRGAAEIPKGSLEDVVTRFEGEEKKRLAHRLNIDSFRFDFRGNHETPGRWSQGGLENDLEDLRAVVAYLGEYHEETRCRYIVDLVVGHSRGAIVGLGWMCDLMSGGGRIPTGYVNASGRYRMERIWQSPTIKEASEAFERQRQQQHTGQVEYTWTPTVARQKRTYTITPEEVHRFASWNTSRVWDDFPRETDVLTIHGLRDTVVSPYDAILYARALGGRQGTHSLHFVEEGDHNFTGEKARDEVVDVILEWWREKESGTLRTGVWGSGAKGKL</sequence>
<evidence type="ECO:0000256" key="3">
    <source>
        <dbReference type="ARBA" id="ARBA00022679"/>
    </source>
</evidence>
<comment type="catalytic activity">
    <reaction evidence="7">
        <text>L-threonyl-[protein] + ATP = O-phospho-L-threonyl-[protein] + ADP + H(+)</text>
        <dbReference type="Rhea" id="RHEA:46608"/>
        <dbReference type="Rhea" id="RHEA-COMP:11060"/>
        <dbReference type="Rhea" id="RHEA-COMP:11605"/>
        <dbReference type="ChEBI" id="CHEBI:15378"/>
        <dbReference type="ChEBI" id="CHEBI:30013"/>
        <dbReference type="ChEBI" id="CHEBI:30616"/>
        <dbReference type="ChEBI" id="CHEBI:61977"/>
        <dbReference type="ChEBI" id="CHEBI:456216"/>
        <dbReference type="EC" id="2.7.11.1"/>
    </reaction>
</comment>
<dbReference type="InterPro" id="IPR029058">
    <property type="entry name" value="AB_hydrolase_fold"/>
</dbReference>
<dbReference type="SUPFAM" id="SSF56112">
    <property type="entry name" value="Protein kinase-like (PK-like)"/>
    <property type="match status" value="1"/>
</dbReference>
<dbReference type="PANTHER" id="PTHR47634">
    <property type="entry name" value="PROTEIN KINASE DOMAIN-CONTAINING PROTEIN-RELATED"/>
    <property type="match status" value="1"/>
</dbReference>
<dbReference type="Pfam" id="PF00069">
    <property type="entry name" value="Pkinase"/>
    <property type="match status" value="1"/>
</dbReference>
<dbReference type="Pfam" id="PF12697">
    <property type="entry name" value="Abhydrolase_6"/>
    <property type="match status" value="1"/>
</dbReference>
<keyword evidence="11" id="KW-1185">Reference proteome</keyword>
<evidence type="ECO:0000256" key="8">
    <source>
        <dbReference type="ARBA" id="ARBA00048679"/>
    </source>
</evidence>
<evidence type="ECO:0000256" key="6">
    <source>
        <dbReference type="ARBA" id="ARBA00022840"/>
    </source>
</evidence>
<dbReference type="EMBL" id="JBBXMP010000122">
    <property type="protein sequence ID" value="KAL0061836.1"/>
    <property type="molecule type" value="Genomic_DNA"/>
</dbReference>
<keyword evidence="3" id="KW-0808">Transferase</keyword>
<proteinExistence type="predicted"/>
<evidence type="ECO:0000259" key="9">
    <source>
        <dbReference type="PROSITE" id="PS50011"/>
    </source>
</evidence>
<dbReference type="InterPro" id="IPR000719">
    <property type="entry name" value="Prot_kinase_dom"/>
</dbReference>
<dbReference type="InterPro" id="IPR000073">
    <property type="entry name" value="AB_hydrolase_1"/>
</dbReference>
<dbReference type="InterPro" id="IPR011009">
    <property type="entry name" value="Kinase-like_dom_sf"/>
</dbReference>
<evidence type="ECO:0000256" key="4">
    <source>
        <dbReference type="ARBA" id="ARBA00022741"/>
    </source>
</evidence>
<evidence type="ECO:0000256" key="5">
    <source>
        <dbReference type="ARBA" id="ARBA00022777"/>
    </source>
</evidence>
<evidence type="ECO:0000313" key="11">
    <source>
        <dbReference type="Proteomes" id="UP001437256"/>
    </source>
</evidence>
<dbReference type="SUPFAM" id="SSF53474">
    <property type="entry name" value="alpha/beta-Hydrolases"/>
    <property type="match status" value="1"/>
</dbReference>
<dbReference type="Gene3D" id="3.30.200.20">
    <property type="entry name" value="Phosphorylase Kinase, domain 1"/>
    <property type="match status" value="1"/>
</dbReference>
<dbReference type="Gene3D" id="3.40.50.1820">
    <property type="entry name" value="alpha/beta hydrolase"/>
    <property type="match status" value="1"/>
</dbReference>
<dbReference type="InterPro" id="IPR051334">
    <property type="entry name" value="SRPK"/>
</dbReference>
<evidence type="ECO:0000256" key="2">
    <source>
        <dbReference type="ARBA" id="ARBA00022527"/>
    </source>
</evidence>
<keyword evidence="4" id="KW-0547">Nucleotide-binding</keyword>
<evidence type="ECO:0000256" key="1">
    <source>
        <dbReference type="ARBA" id="ARBA00012513"/>
    </source>
</evidence>
<dbReference type="EC" id="2.7.11.1" evidence="1"/>
<gene>
    <name evidence="10" type="ORF">AAF712_011354</name>
</gene>
<protein>
    <recommendedName>
        <fullName evidence="1">non-specific serine/threonine protein kinase</fullName>
        <ecNumber evidence="1">2.7.11.1</ecNumber>
    </recommendedName>
</protein>
<keyword evidence="5" id="KW-0418">Kinase</keyword>
<dbReference type="PROSITE" id="PS50011">
    <property type="entry name" value="PROTEIN_KINASE_DOM"/>
    <property type="match status" value="1"/>
</dbReference>
<organism evidence="10 11">
    <name type="scientific">Marasmius tenuissimus</name>
    <dbReference type="NCBI Taxonomy" id="585030"/>
    <lineage>
        <taxon>Eukaryota</taxon>
        <taxon>Fungi</taxon>
        <taxon>Dikarya</taxon>
        <taxon>Basidiomycota</taxon>
        <taxon>Agaricomycotina</taxon>
        <taxon>Agaricomycetes</taxon>
        <taxon>Agaricomycetidae</taxon>
        <taxon>Agaricales</taxon>
        <taxon>Marasmiineae</taxon>
        <taxon>Marasmiaceae</taxon>
        <taxon>Marasmius</taxon>
    </lineage>
</organism>
<feature type="domain" description="Protein kinase" evidence="9">
    <location>
        <begin position="61"/>
        <end position="374"/>
    </location>
</feature>
<reference evidence="10 11" key="1">
    <citation type="submission" date="2024-05" db="EMBL/GenBank/DDBJ databases">
        <title>A draft genome resource for the thread blight pathogen Marasmius tenuissimus strain MS-2.</title>
        <authorList>
            <person name="Yulfo-Soto G.E."/>
            <person name="Baruah I.K."/>
            <person name="Amoako-Attah I."/>
            <person name="Bukari Y."/>
            <person name="Meinhardt L.W."/>
            <person name="Bailey B.A."/>
            <person name="Cohen S.P."/>
        </authorList>
    </citation>
    <scope>NUCLEOTIDE SEQUENCE [LARGE SCALE GENOMIC DNA]</scope>
    <source>
        <strain evidence="10 11">MS-2</strain>
    </source>
</reference>
<keyword evidence="2" id="KW-0723">Serine/threonine-protein kinase</keyword>
<name>A0ABR2ZJJ5_9AGAR</name>
<evidence type="ECO:0000256" key="7">
    <source>
        <dbReference type="ARBA" id="ARBA00047899"/>
    </source>
</evidence>
<evidence type="ECO:0000313" key="10">
    <source>
        <dbReference type="EMBL" id="KAL0061836.1"/>
    </source>
</evidence>
<dbReference type="PANTHER" id="PTHR47634:SF9">
    <property type="entry name" value="PROTEIN KINASE DOMAIN-CONTAINING PROTEIN-RELATED"/>
    <property type="match status" value="1"/>
</dbReference>